<reference evidence="1 2" key="1">
    <citation type="journal article" date="2020" name="Cell">
        <title>Large-Scale Comparative Analyses of Tick Genomes Elucidate Their Genetic Diversity and Vector Capacities.</title>
        <authorList>
            <consortium name="Tick Genome and Microbiome Consortium (TIGMIC)"/>
            <person name="Jia N."/>
            <person name="Wang J."/>
            <person name="Shi W."/>
            <person name="Du L."/>
            <person name="Sun Y."/>
            <person name="Zhan W."/>
            <person name="Jiang J.F."/>
            <person name="Wang Q."/>
            <person name="Zhang B."/>
            <person name="Ji P."/>
            <person name="Bell-Sakyi L."/>
            <person name="Cui X.M."/>
            <person name="Yuan T.T."/>
            <person name="Jiang B.G."/>
            <person name="Yang W.F."/>
            <person name="Lam T.T."/>
            <person name="Chang Q.C."/>
            <person name="Ding S.J."/>
            <person name="Wang X.J."/>
            <person name="Zhu J.G."/>
            <person name="Ruan X.D."/>
            <person name="Zhao L."/>
            <person name="Wei J.T."/>
            <person name="Ye R.Z."/>
            <person name="Que T.C."/>
            <person name="Du C.H."/>
            <person name="Zhou Y.H."/>
            <person name="Cheng J.X."/>
            <person name="Dai P.F."/>
            <person name="Guo W.B."/>
            <person name="Han X.H."/>
            <person name="Huang E.J."/>
            <person name="Li L.F."/>
            <person name="Wei W."/>
            <person name="Gao Y.C."/>
            <person name="Liu J.Z."/>
            <person name="Shao H.Z."/>
            <person name="Wang X."/>
            <person name="Wang C.C."/>
            <person name="Yang T.C."/>
            <person name="Huo Q.B."/>
            <person name="Li W."/>
            <person name="Chen H.Y."/>
            <person name="Chen S.E."/>
            <person name="Zhou L.G."/>
            <person name="Ni X.B."/>
            <person name="Tian J.H."/>
            <person name="Sheng Y."/>
            <person name="Liu T."/>
            <person name="Pan Y.S."/>
            <person name="Xia L.Y."/>
            <person name="Li J."/>
            <person name="Zhao F."/>
            <person name="Cao W.C."/>
        </authorList>
    </citation>
    <scope>NUCLEOTIDE SEQUENCE [LARGE SCALE GENOMIC DNA]</scope>
    <source>
        <strain evidence="1">Iper-2018</strain>
    </source>
</reference>
<evidence type="ECO:0000313" key="2">
    <source>
        <dbReference type="Proteomes" id="UP000805193"/>
    </source>
</evidence>
<keyword evidence="2" id="KW-1185">Reference proteome</keyword>
<proteinExistence type="predicted"/>
<dbReference type="Proteomes" id="UP000805193">
    <property type="component" value="Unassembled WGS sequence"/>
</dbReference>
<evidence type="ECO:0000313" key="1">
    <source>
        <dbReference type="EMBL" id="KAG0444301.1"/>
    </source>
</evidence>
<organism evidence="1 2">
    <name type="scientific">Ixodes persulcatus</name>
    <name type="common">Taiga tick</name>
    <dbReference type="NCBI Taxonomy" id="34615"/>
    <lineage>
        <taxon>Eukaryota</taxon>
        <taxon>Metazoa</taxon>
        <taxon>Ecdysozoa</taxon>
        <taxon>Arthropoda</taxon>
        <taxon>Chelicerata</taxon>
        <taxon>Arachnida</taxon>
        <taxon>Acari</taxon>
        <taxon>Parasitiformes</taxon>
        <taxon>Ixodida</taxon>
        <taxon>Ixodoidea</taxon>
        <taxon>Ixodidae</taxon>
        <taxon>Ixodinae</taxon>
        <taxon>Ixodes</taxon>
    </lineage>
</organism>
<sequence length="552" mass="59865">MDDKFAATFAAVLRQSLAQPPAQPGLSTPISTASSPWFRPAPTPAVSTAMTASQRQPAQALPQGMLNFCKSMVGRYLEQVSEADMHACLQTAISEVRLKRNSKLSLTKDSSNQASSTPKPNAGQTTTIPPRKPPKKKLNNADVAIDHRAPGNQDMETGSSEMTPSAATAAQNHSPSGLSSCSDGAAAASTSLFTFTANREENTDNDHNSPHPWVTKLSKKAAKRARLSTKSNTRTVDSPPTPKTQERHIITLRPKTKIDVTTLPKTGLMEAITASVKLTPDAVSIKTIKETNTITVMVNSEATAQTLLGITEISIAGKPPLPIQAYKPVGDNQIRGVIYGIDQGEDNVSLMEGLETEGSVVVAARPMSRGGNTALITFQGTHLPRHVWYRRSMLQVYPYRARAVTCSNCHKIGHKPDICPEPQVCSTCGKPHEETMDDQGNETCPSPIPFCQMCRKNGHLATDKYCPRRLDIVRKIREAARRRATPPGSQDNSKRIRQDYRKKRGDGQQPAPQLTPPTTITIDPAMLFQLFTAIAAQMGTAVQSNPNPPAWQ</sequence>
<protein>
    <submittedName>
        <fullName evidence="1">Uncharacterized protein</fullName>
    </submittedName>
</protein>
<name>A0AC60QYB1_IXOPE</name>
<dbReference type="EMBL" id="JABSTQ010002213">
    <property type="protein sequence ID" value="KAG0444301.1"/>
    <property type="molecule type" value="Genomic_DNA"/>
</dbReference>
<accession>A0AC60QYB1</accession>
<comment type="caution">
    <text evidence="1">The sequence shown here is derived from an EMBL/GenBank/DDBJ whole genome shotgun (WGS) entry which is preliminary data.</text>
</comment>
<gene>
    <name evidence="1" type="ORF">HPB47_013949</name>
</gene>